<feature type="transmembrane region" description="Helical" evidence="6">
    <location>
        <begin position="81"/>
        <end position="100"/>
    </location>
</feature>
<feature type="transmembrane region" description="Helical" evidence="6">
    <location>
        <begin position="7"/>
        <end position="29"/>
    </location>
</feature>
<comment type="caution">
    <text evidence="9">The sequence shown here is derived from an EMBL/GenBank/DDBJ whole genome shotgun (WGS) entry which is preliminary data.</text>
</comment>
<keyword evidence="3 6" id="KW-0812">Transmembrane</keyword>
<dbReference type="AlphaFoldDB" id="A0A151A2Q7"/>
<dbReference type="Proteomes" id="UP000706163">
    <property type="component" value="Unassembled WGS sequence"/>
</dbReference>
<comment type="similarity">
    <text evidence="2 6">Belongs to the 4-toluene sulfonate uptake permease (TSUP) (TC 2.A.102) family.</text>
</comment>
<dbReference type="OrthoDB" id="9780109at2"/>
<evidence type="ECO:0000256" key="6">
    <source>
        <dbReference type="RuleBase" id="RU363041"/>
    </source>
</evidence>
<dbReference type="Proteomes" id="UP000075418">
    <property type="component" value="Unassembled WGS sequence"/>
</dbReference>
<dbReference type="EMBL" id="LUGM01000002">
    <property type="protein sequence ID" value="KYH13622.1"/>
    <property type="molecule type" value="Genomic_DNA"/>
</dbReference>
<evidence type="ECO:0000313" key="8">
    <source>
        <dbReference type="EMBL" id="HJF68321.1"/>
    </source>
</evidence>
<dbReference type="Proteomes" id="UP000321040">
    <property type="component" value="Unassembled WGS sequence"/>
</dbReference>
<evidence type="ECO:0000256" key="5">
    <source>
        <dbReference type="ARBA" id="ARBA00023136"/>
    </source>
</evidence>
<proteinExistence type="inferred from homology"/>
<feature type="transmembrane region" description="Helical" evidence="6">
    <location>
        <begin position="209"/>
        <end position="230"/>
    </location>
</feature>
<dbReference type="EMBL" id="BKAQ01000005">
    <property type="protein sequence ID" value="GEP81570.1"/>
    <property type="molecule type" value="Genomic_DNA"/>
</dbReference>
<feature type="transmembrane region" description="Helical" evidence="6">
    <location>
        <begin position="242"/>
        <end position="259"/>
    </location>
</feature>
<sequence length="262" mass="27888">MTIVVLILIGMISAIIGSLIGVGGGIIIVPTLVYLGSKTDLLTGITTQTAVGISSLTLVFTGLFSIIAYRKKGKNTIDLKNGFLFSIGIIPGSLVGAYLSRFLNDVYFNIIFGIFLFIISIVLIVKDYLAAKKSSDAEKKVNTPVAIIFSFFVGISAGLFGIGGGVLMTPLMIIAFNFSPHVAVATSMIIIFTSSLASTLGHVVQGHVIWHYGLVLIIASYIGTKIGVTINRSIDSAKLSNLLKIVLILMSIYLIYKGFSSL</sequence>
<evidence type="ECO:0000313" key="10">
    <source>
        <dbReference type="Proteomes" id="UP000075418"/>
    </source>
</evidence>
<dbReference type="PANTHER" id="PTHR43701">
    <property type="entry name" value="MEMBRANE TRANSPORTER PROTEIN MJ0441-RELATED"/>
    <property type="match status" value="1"/>
</dbReference>
<evidence type="ECO:0000313" key="7">
    <source>
        <dbReference type="EMBL" id="GEP81570.1"/>
    </source>
</evidence>
<protein>
    <recommendedName>
        <fullName evidence="6">Probable membrane transporter protein</fullName>
    </recommendedName>
</protein>
<reference evidence="7 11" key="2">
    <citation type="submission" date="2019-07" db="EMBL/GenBank/DDBJ databases">
        <title>Whole genome shotgun sequence of Staphylococcus kloosii NBRC 109624.</title>
        <authorList>
            <person name="Hosoyama A."/>
            <person name="Uohara A."/>
            <person name="Ohji S."/>
            <person name="Ichikawa N."/>
        </authorList>
    </citation>
    <scope>NUCLEOTIDE SEQUENCE [LARGE SCALE GENOMIC DNA]</scope>
    <source>
        <strain evidence="7 11">NBRC 109624</strain>
    </source>
</reference>
<evidence type="ECO:0000256" key="2">
    <source>
        <dbReference type="ARBA" id="ARBA00009142"/>
    </source>
</evidence>
<reference evidence="8" key="4">
    <citation type="submission" date="2021-09" db="EMBL/GenBank/DDBJ databases">
        <authorList>
            <person name="Gilroy R."/>
        </authorList>
    </citation>
    <scope>NUCLEOTIDE SEQUENCE</scope>
    <source>
        <strain evidence="8">CHK149-3286</strain>
    </source>
</reference>
<dbReference type="PANTHER" id="PTHR43701:SF2">
    <property type="entry name" value="MEMBRANE TRANSPORTER PROTEIN YJNA-RELATED"/>
    <property type="match status" value="1"/>
</dbReference>
<keyword evidence="6" id="KW-1003">Cell membrane</keyword>
<keyword evidence="4 6" id="KW-1133">Transmembrane helix</keyword>
<name>A0A151A2Q7_9STAP</name>
<reference evidence="8" key="3">
    <citation type="journal article" date="2021" name="PeerJ">
        <title>Extensive microbial diversity within the chicken gut microbiome revealed by metagenomics and culture.</title>
        <authorList>
            <person name="Gilroy R."/>
            <person name="Ravi A."/>
            <person name="Getino M."/>
            <person name="Pursley I."/>
            <person name="Horton D.L."/>
            <person name="Alikhan N.F."/>
            <person name="Baker D."/>
            <person name="Gharbi K."/>
            <person name="Hall N."/>
            <person name="Watson M."/>
            <person name="Adriaenssens E.M."/>
            <person name="Foster-Nyarko E."/>
            <person name="Jarju S."/>
            <person name="Secka A."/>
            <person name="Antonio M."/>
            <person name="Oren A."/>
            <person name="Chaudhuri R.R."/>
            <person name="La Ragione R."/>
            <person name="Hildebrand F."/>
            <person name="Pallen M.J."/>
        </authorList>
    </citation>
    <scope>NUCLEOTIDE SEQUENCE</scope>
    <source>
        <strain evidence="8">CHK149-3286</strain>
    </source>
</reference>
<evidence type="ECO:0000313" key="11">
    <source>
        <dbReference type="Proteomes" id="UP000321040"/>
    </source>
</evidence>
<gene>
    <name evidence="9" type="ORF">A0131_02200</name>
    <name evidence="8" type="ORF">K8V85_08420</name>
    <name evidence="7" type="ORF">SKL01_07480</name>
</gene>
<dbReference type="RefSeq" id="WP_061853853.1">
    <property type="nucleotide sequence ID" value="NZ_BKAQ01000005.1"/>
</dbReference>
<feature type="transmembrane region" description="Helical" evidence="6">
    <location>
        <begin position="49"/>
        <end position="69"/>
    </location>
</feature>
<dbReference type="InterPro" id="IPR002781">
    <property type="entry name" value="TM_pro_TauE-like"/>
</dbReference>
<dbReference type="KEGG" id="skl:C7J89_02890"/>
<dbReference type="GeneID" id="69904272"/>
<accession>A0A2T4RET4</accession>
<dbReference type="Pfam" id="PF01925">
    <property type="entry name" value="TauE"/>
    <property type="match status" value="1"/>
</dbReference>
<accession>A0A151A2Q7</accession>
<feature type="transmembrane region" description="Helical" evidence="6">
    <location>
        <begin position="145"/>
        <end position="167"/>
    </location>
</feature>
<dbReference type="InterPro" id="IPR051598">
    <property type="entry name" value="TSUP/Inactive_protease-like"/>
</dbReference>
<organism evidence="9 10">
    <name type="scientific">Staphylococcus kloosii</name>
    <dbReference type="NCBI Taxonomy" id="29384"/>
    <lineage>
        <taxon>Bacteria</taxon>
        <taxon>Bacillati</taxon>
        <taxon>Bacillota</taxon>
        <taxon>Bacilli</taxon>
        <taxon>Bacillales</taxon>
        <taxon>Staphylococcaceae</taxon>
        <taxon>Staphylococcus</taxon>
    </lineage>
</organism>
<evidence type="ECO:0000256" key="3">
    <source>
        <dbReference type="ARBA" id="ARBA00022692"/>
    </source>
</evidence>
<keyword evidence="11" id="KW-1185">Reference proteome</keyword>
<comment type="subcellular location">
    <subcellularLocation>
        <location evidence="6">Cell membrane</location>
        <topology evidence="6">Multi-pass membrane protein</topology>
    </subcellularLocation>
    <subcellularLocation>
        <location evidence="1">Membrane</location>
        <topology evidence="1">Multi-pass membrane protein</topology>
    </subcellularLocation>
</comment>
<keyword evidence="5 6" id="KW-0472">Membrane</keyword>
<dbReference type="GO" id="GO:0005886">
    <property type="term" value="C:plasma membrane"/>
    <property type="evidence" value="ECO:0007669"/>
    <property type="project" value="UniProtKB-SubCell"/>
</dbReference>
<feature type="transmembrane region" description="Helical" evidence="6">
    <location>
        <begin position="173"/>
        <end position="197"/>
    </location>
</feature>
<feature type="transmembrane region" description="Helical" evidence="6">
    <location>
        <begin position="106"/>
        <end position="125"/>
    </location>
</feature>
<dbReference type="EMBL" id="DYVT01000095">
    <property type="protein sequence ID" value="HJF68321.1"/>
    <property type="molecule type" value="Genomic_DNA"/>
</dbReference>
<reference evidence="9 10" key="1">
    <citation type="submission" date="2016-02" db="EMBL/GenBank/DDBJ databases">
        <title>Draft genome sequence of hydrocarbon degrading Staphylococcus saprophyticus Strain CNV2, isolated from crude-oil contaminated soil from Noonmati Oil Refinery, Guwahati, Assam, India.</title>
        <authorList>
            <person name="Mukherjee A."/>
            <person name="Chettri B."/>
            <person name="Langpoklakpam J."/>
            <person name="Singh A.K."/>
            <person name="Chattopadhyay D.J."/>
        </authorList>
    </citation>
    <scope>NUCLEOTIDE SEQUENCE [LARGE SCALE GENOMIC DNA]</scope>
    <source>
        <strain evidence="9 10">CNV2</strain>
    </source>
</reference>
<evidence type="ECO:0000313" key="9">
    <source>
        <dbReference type="EMBL" id="KYH13622.1"/>
    </source>
</evidence>
<evidence type="ECO:0000256" key="4">
    <source>
        <dbReference type="ARBA" id="ARBA00022989"/>
    </source>
</evidence>
<evidence type="ECO:0000256" key="1">
    <source>
        <dbReference type="ARBA" id="ARBA00004141"/>
    </source>
</evidence>